<evidence type="ECO:0000313" key="2">
    <source>
        <dbReference type="Proteomes" id="UP001143910"/>
    </source>
</evidence>
<dbReference type="Proteomes" id="UP001143910">
    <property type="component" value="Unassembled WGS sequence"/>
</dbReference>
<keyword evidence="2" id="KW-1185">Reference proteome</keyword>
<name>A0ACC1NAB6_9HYPO</name>
<sequence length="234" mass="25971">MSQDDVQVARGEADFVAAKSTLPALPYPLPEEREAIITARLLLRPIQDSDLQAIHEMQADPAVAQWTATGIPDADIDVTRRKMAKRQENIKEILDCVICLASTGQVIGVGGQHRRSGMLGWPEVFYYLKKEFWGQGYGTEFLKAFLEWYWVQPRAELDLKVDKATILDLDAAAGGAAVPECIVATTVEDNTASRNVMAKSGLQLVRLYPVTDVRDASRKIDILCHVARRPQQGH</sequence>
<comment type="caution">
    <text evidence="1">The sequence shown here is derived from an EMBL/GenBank/DDBJ whole genome shotgun (WGS) entry which is preliminary data.</text>
</comment>
<dbReference type="EMBL" id="JANJQO010000708">
    <property type="protein sequence ID" value="KAJ2975431.1"/>
    <property type="molecule type" value="Genomic_DNA"/>
</dbReference>
<gene>
    <name evidence="1" type="ORF">NQ176_g5523</name>
</gene>
<proteinExistence type="predicted"/>
<reference evidence="1" key="1">
    <citation type="submission" date="2022-08" db="EMBL/GenBank/DDBJ databases">
        <title>Genome Sequence of Lecanicillium fungicola.</title>
        <authorList>
            <person name="Buettner E."/>
        </authorList>
    </citation>
    <scope>NUCLEOTIDE SEQUENCE</scope>
    <source>
        <strain evidence="1">Babe33</strain>
    </source>
</reference>
<protein>
    <submittedName>
        <fullName evidence="1">Uncharacterized protein</fullName>
    </submittedName>
</protein>
<evidence type="ECO:0000313" key="1">
    <source>
        <dbReference type="EMBL" id="KAJ2975431.1"/>
    </source>
</evidence>
<organism evidence="1 2">
    <name type="scientific">Zarea fungicola</name>
    <dbReference type="NCBI Taxonomy" id="93591"/>
    <lineage>
        <taxon>Eukaryota</taxon>
        <taxon>Fungi</taxon>
        <taxon>Dikarya</taxon>
        <taxon>Ascomycota</taxon>
        <taxon>Pezizomycotina</taxon>
        <taxon>Sordariomycetes</taxon>
        <taxon>Hypocreomycetidae</taxon>
        <taxon>Hypocreales</taxon>
        <taxon>Cordycipitaceae</taxon>
        <taxon>Zarea</taxon>
    </lineage>
</organism>
<accession>A0ACC1NAB6</accession>